<dbReference type="InterPro" id="IPR036817">
    <property type="entry name" value="Transthyretin/HIU_hydrolase_sf"/>
</dbReference>
<comment type="catalytic activity">
    <reaction evidence="1 7">
        <text>5-hydroxyisourate + H2O = 5-hydroxy-2-oxo-4-ureido-2,5-dihydro-1H-imidazole-5-carboxylate + H(+)</text>
        <dbReference type="Rhea" id="RHEA:23736"/>
        <dbReference type="ChEBI" id="CHEBI:15377"/>
        <dbReference type="ChEBI" id="CHEBI:15378"/>
        <dbReference type="ChEBI" id="CHEBI:18072"/>
        <dbReference type="ChEBI" id="CHEBI:58639"/>
        <dbReference type="EC" id="3.5.2.17"/>
    </reaction>
</comment>
<dbReference type="InterPro" id="IPR023416">
    <property type="entry name" value="Transthyretin/HIU_hydrolase_d"/>
</dbReference>
<evidence type="ECO:0000256" key="4">
    <source>
        <dbReference type="ARBA" id="ARBA00011881"/>
    </source>
</evidence>
<evidence type="ECO:0000256" key="3">
    <source>
        <dbReference type="ARBA" id="ARBA00009850"/>
    </source>
</evidence>
<proteinExistence type="inferred from homology"/>
<sequence>MASLSTHALDTALGTPARGLGLTLFKINAGERVELGRFTTNDDGRVDGGLFNDPETALGEYEIVFEAGAYLASTGGTDRYLTQVPIRFSVYDQSHYHVPLLVSSYGYSTYRGS</sequence>
<gene>
    <name evidence="9" type="primary">uraH</name>
    <name evidence="9" type="ORF">GH975_02930</name>
</gene>
<dbReference type="NCBIfam" id="TIGR02962">
    <property type="entry name" value="hdxy_isourate"/>
    <property type="match status" value="1"/>
</dbReference>
<evidence type="ECO:0000256" key="6">
    <source>
        <dbReference type="ARBA" id="ARBA00022801"/>
    </source>
</evidence>
<dbReference type="GO" id="GO:0006144">
    <property type="term" value="P:purine nucleobase metabolic process"/>
    <property type="evidence" value="ECO:0007669"/>
    <property type="project" value="UniProtKB-KW"/>
</dbReference>
<dbReference type="AlphaFoldDB" id="A0A5Q2QC64"/>
<comment type="function">
    <text evidence="2">Catalyzes the hydrolysis of 5-hydroxyisourate (HIU) to 2-oxo-4-hydroxy-4-carboxy-5-ureidoimidazoline (OHCU).</text>
</comment>
<dbReference type="GO" id="GO:0033971">
    <property type="term" value="F:hydroxyisourate hydrolase activity"/>
    <property type="evidence" value="ECO:0007669"/>
    <property type="project" value="UniProtKB-EC"/>
</dbReference>
<evidence type="ECO:0000256" key="7">
    <source>
        <dbReference type="RuleBase" id="RU361270"/>
    </source>
</evidence>
<feature type="domain" description="Transthyretin/hydroxyisourate hydrolase" evidence="8">
    <location>
        <begin position="4"/>
        <end position="112"/>
    </location>
</feature>
<dbReference type="OrthoDB" id="9792386at2"/>
<dbReference type="PANTHER" id="PTHR10395:SF7">
    <property type="entry name" value="5-HYDROXYISOURATE HYDROLASE"/>
    <property type="match status" value="1"/>
</dbReference>
<dbReference type="RefSeq" id="WP_153713081.1">
    <property type="nucleotide sequence ID" value="NZ_CP045871.1"/>
</dbReference>
<dbReference type="PANTHER" id="PTHR10395">
    <property type="entry name" value="URICASE AND TRANSTHYRETIN-RELATED"/>
    <property type="match status" value="1"/>
</dbReference>
<keyword evidence="6 7" id="KW-0378">Hydrolase</keyword>
<dbReference type="EC" id="3.5.2.17" evidence="7"/>
<dbReference type="Pfam" id="PF00576">
    <property type="entry name" value="Transthyretin"/>
    <property type="match status" value="1"/>
</dbReference>
<dbReference type="KEGG" id="llp:GH975_02930"/>
<evidence type="ECO:0000259" key="8">
    <source>
        <dbReference type="Pfam" id="PF00576"/>
    </source>
</evidence>
<dbReference type="Proteomes" id="UP000388235">
    <property type="component" value="Chromosome"/>
</dbReference>
<keyword evidence="10" id="KW-1185">Reference proteome</keyword>
<evidence type="ECO:0000256" key="2">
    <source>
        <dbReference type="ARBA" id="ARBA00002704"/>
    </source>
</evidence>
<evidence type="ECO:0000256" key="1">
    <source>
        <dbReference type="ARBA" id="ARBA00001043"/>
    </source>
</evidence>
<comment type="subunit">
    <text evidence="4 7">Homotetramer.</text>
</comment>
<organism evidence="9 10">
    <name type="scientific">Litorivicinus lipolyticus</name>
    <dbReference type="NCBI Taxonomy" id="418701"/>
    <lineage>
        <taxon>Bacteria</taxon>
        <taxon>Pseudomonadati</taxon>
        <taxon>Pseudomonadota</taxon>
        <taxon>Gammaproteobacteria</taxon>
        <taxon>Oceanospirillales</taxon>
        <taxon>Litorivicinaceae</taxon>
        <taxon>Litorivicinus</taxon>
    </lineage>
</organism>
<dbReference type="EMBL" id="CP045871">
    <property type="protein sequence ID" value="QGG79577.1"/>
    <property type="molecule type" value="Genomic_DNA"/>
</dbReference>
<dbReference type="InterPro" id="IPR014306">
    <property type="entry name" value="Hydroxyisourate_hydrolase"/>
</dbReference>
<accession>A0A5Q2QC64</accession>
<name>A0A5Q2QC64_9GAMM</name>
<protein>
    <recommendedName>
        <fullName evidence="7">5-hydroxyisourate hydrolase</fullName>
        <shortName evidence="7">HIU hydrolase</shortName>
        <shortName evidence="7">HIUHase</shortName>
        <ecNumber evidence="7">3.5.2.17</ecNumber>
    </recommendedName>
</protein>
<dbReference type="Gene3D" id="2.60.40.180">
    <property type="entry name" value="Transthyretin/hydroxyisourate hydrolase domain"/>
    <property type="match status" value="1"/>
</dbReference>
<evidence type="ECO:0000313" key="10">
    <source>
        <dbReference type="Proteomes" id="UP000388235"/>
    </source>
</evidence>
<dbReference type="SUPFAM" id="SSF49472">
    <property type="entry name" value="Transthyretin (synonym: prealbumin)"/>
    <property type="match status" value="1"/>
</dbReference>
<evidence type="ECO:0000313" key="9">
    <source>
        <dbReference type="EMBL" id="QGG79577.1"/>
    </source>
</evidence>
<keyword evidence="5 7" id="KW-0659">Purine metabolism</keyword>
<reference evidence="9 10" key="1">
    <citation type="submission" date="2019-11" db="EMBL/GenBank/DDBJ databases">
        <authorList>
            <person name="Khan S.A."/>
            <person name="Jeon C.O."/>
            <person name="Chun B.H."/>
        </authorList>
    </citation>
    <scope>NUCLEOTIDE SEQUENCE [LARGE SCALE GENOMIC DNA]</scope>
    <source>
        <strain evidence="9 10">IMCC 1097</strain>
    </source>
</reference>
<comment type="similarity">
    <text evidence="3 7">Belongs to the transthyretin family. 5-hydroxyisourate hydrolase subfamily.</text>
</comment>
<evidence type="ECO:0000256" key="5">
    <source>
        <dbReference type="ARBA" id="ARBA00022631"/>
    </source>
</evidence>